<evidence type="ECO:0000313" key="2">
    <source>
        <dbReference type="Proteomes" id="UP000799770"/>
    </source>
</evidence>
<organism evidence="1 2">
    <name type="scientific">Lophiotrema nucula</name>
    <dbReference type="NCBI Taxonomy" id="690887"/>
    <lineage>
        <taxon>Eukaryota</taxon>
        <taxon>Fungi</taxon>
        <taxon>Dikarya</taxon>
        <taxon>Ascomycota</taxon>
        <taxon>Pezizomycotina</taxon>
        <taxon>Dothideomycetes</taxon>
        <taxon>Pleosporomycetidae</taxon>
        <taxon>Pleosporales</taxon>
        <taxon>Lophiotremataceae</taxon>
        <taxon>Lophiotrema</taxon>
    </lineage>
</organism>
<dbReference type="Proteomes" id="UP000799770">
    <property type="component" value="Unassembled WGS sequence"/>
</dbReference>
<sequence length="197" mass="22190">MYSSCLGCTVFCRNAPKLNHPGSRTPPTDLVRGPHHRPSHRCSLTPVVTVWTWSLRSWTEPLEQRFTGRTSSLNEQHPRGAETPSCPAYIGSCAPPDTYRLQGVVEVERLINSAAQLLSCVYGVGALVLHTTHQYLRERLRTSTWRQLNLALLVMTPGLTHRQLNQKQVTQTRKLSQEDAGKICPGRIWLISHAYIL</sequence>
<dbReference type="AlphaFoldDB" id="A0A6A5ZVU3"/>
<keyword evidence="2" id="KW-1185">Reference proteome</keyword>
<protein>
    <submittedName>
        <fullName evidence="1">Uncharacterized protein</fullName>
    </submittedName>
</protein>
<proteinExistence type="predicted"/>
<dbReference type="EMBL" id="ML977310">
    <property type="protein sequence ID" value="KAF2123165.1"/>
    <property type="molecule type" value="Genomic_DNA"/>
</dbReference>
<name>A0A6A5ZVU3_9PLEO</name>
<gene>
    <name evidence="1" type="ORF">BDV96DRAFT_15076</name>
</gene>
<reference evidence="1" key="1">
    <citation type="journal article" date="2020" name="Stud. Mycol.">
        <title>101 Dothideomycetes genomes: a test case for predicting lifestyles and emergence of pathogens.</title>
        <authorList>
            <person name="Haridas S."/>
            <person name="Albert R."/>
            <person name="Binder M."/>
            <person name="Bloem J."/>
            <person name="Labutti K."/>
            <person name="Salamov A."/>
            <person name="Andreopoulos B."/>
            <person name="Baker S."/>
            <person name="Barry K."/>
            <person name="Bills G."/>
            <person name="Bluhm B."/>
            <person name="Cannon C."/>
            <person name="Castanera R."/>
            <person name="Culley D."/>
            <person name="Daum C."/>
            <person name="Ezra D."/>
            <person name="Gonzalez J."/>
            <person name="Henrissat B."/>
            <person name="Kuo A."/>
            <person name="Liang C."/>
            <person name="Lipzen A."/>
            <person name="Lutzoni F."/>
            <person name="Magnuson J."/>
            <person name="Mondo S."/>
            <person name="Nolan M."/>
            <person name="Ohm R."/>
            <person name="Pangilinan J."/>
            <person name="Park H.-J."/>
            <person name="Ramirez L."/>
            <person name="Alfaro M."/>
            <person name="Sun H."/>
            <person name="Tritt A."/>
            <person name="Yoshinaga Y."/>
            <person name="Zwiers L.-H."/>
            <person name="Turgeon B."/>
            <person name="Goodwin S."/>
            <person name="Spatafora J."/>
            <person name="Crous P."/>
            <person name="Grigoriev I."/>
        </authorList>
    </citation>
    <scope>NUCLEOTIDE SEQUENCE</scope>
    <source>
        <strain evidence="1">CBS 627.86</strain>
    </source>
</reference>
<accession>A0A6A5ZVU3</accession>
<evidence type="ECO:0000313" key="1">
    <source>
        <dbReference type="EMBL" id="KAF2123165.1"/>
    </source>
</evidence>